<gene>
    <name evidence="1" type="ORF">QF034_000266</name>
</gene>
<organism evidence="1 2">
    <name type="scientific">Streptomyces africanus</name>
    <dbReference type="NCBI Taxonomy" id="231024"/>
    <lineage>
        <taxon>Bacteria</taxon>
        <taxon>Bacillati</taxon>
        <taxon>Actinomycetota</taxon>
        <taxon>Actinomycetes</taxon>
        <taxon>Kitasatosporales</taxon>
        <taxon>Streptomycetaceae</taxon>
        <taxon>Streptomyces</taxon>
    </lineage>
</organism>
<protein>
    <submittedName>
        <fullName evidence="1">Uncharacterized protein</fullName>
    </submittedName>
</protein>
<evidence type="ECO:0000313" key="2">
    <source>
        <dbReference type="Proteomes" id="UP001232755"/>
    </source>
</evidence>
<proteinExistence type="predicted"/>
<name>A0ABU0QGF9_9ACTN</name>
<dbReference type="EMBL" id="JAUSYP010000001">
    <property type="protein sequence ID" value="MDQ0746035.1"/>
    <property type="molecule type" value="Genomic_DNA"/>
</dbReference>
<keyword evidence="2" id="KW-1185">Reference proteome</keyword>
<dbReference type="Proteomes" id="UP001232755">
    <property type="component" value="Unassembled WGS sequence"/>
</dbReference>
<dbReference type="PROSITE" id="PS51257">
    <property type="entry name" value="PROKAR_LIPOPROTEIN"/>
    <property type="match status" value="1"/>
</dbReference>
<reference evidence="1 2" key="1">
    <citation type="submission" date="2023-07" db="EMBL/GenBank/DDBJ databases">
        <title>Comparative genomics of wheat-associated soil bacteria to identify genetic determinants of phenazine resistance.</title>
        <authorList>
            <person name="Mouncey N."/>
        </authorList>
    </citation>
    <scope>NUCLEOTIDE SEQUENCE [LARGE SCALE GENOMIC DNA]</scope>
    <source>
        <strain evidence="1 2">B3I12</strain>
    </source>
</reference>
<comment type="caution">
    <text evidence="1">The sequence shown here is derived from an EMBL/GenBank/DDBJ whole genome shotgun (WGS) entry which is preliminary data.</text>
</comment>
<accession>A0ABU0QGF9</accession>
<sequence>MSRSREGTTAVSVWPCAVSVACTGWDSTHL</sequence>
<evidence type="ECO:0000313" key="1">
    <source>
        <dbReference type="EMBL" id="MDQ0746035.1"/>
    </source>
</evidence>